<feature type="compositionally biased region" description="Basic and acidic residues" evidence="1">
    <location>
        <begin position="99"/>
        <end position="116"/>
    </location>
</feature>
<dbReference type="Proteomes" id="UP000193240">
    <property type="component" value="Unassembled WGS sequence"/>
</dbReference>
<feature type="compositionally biased region" description="Low complexity" evidence="1">
    <location>
        <begin position="206"/>
        <end position="220"/>
    </location>
</feature>
<evidence type="ECO:0000313" key="3">
    <source>
        <dbReference type="Proteomes" id="UP000193240"/>
    </source>
</evidence>
<organism evidence="2 3">
    <name type="scientific">Epicoccum nigrum</name>
    <name type="common">Soil fungus</name>
    <name type="synonym">Epicoccum purpurascens</name>
    <dbReference type="NCBI Taxonomy" id="105696"/>
    <lineage>
        <taxon>Eukaryota</taxon>
        <taxon>Fungi</taxon>
        <taxon>Dikarya</taxon>
        <taxon>Ascomycota</taxon>
        <taxon>Pezizomycotina</taxon>
        <taxon>Dothideomycetes</taxon>
        <taxon>Pleosporomycetidae</taxon>
        <taxon>Pleosporales</taxon>
        <taxon>Pleosporineae</taxon>
        <taxon>Didymellaceae</taxon>
        <taxon>Epicoccum</taxon>
    </lineage>
</organism>
<feature type="compositionally biased region" description="Polar residues" evidence="1">
    <location>
        <begin position="330"/>
        <end position="340"/>
    </location>
</feature>
<feature type="region of interest" description="Disordered" evidence="1">
    <location>
        <begin position="300"/>
        <end position="344"/>
    </location>
</feature>
<gene>
    <name evidence="2" type="ORF">B5807_09915</name>
</gene>
<feature type="compositionally biased region" description="Basic and acidic residues" evidence="1">
    <location>
        <begin position="151"/>
        <end position="160"/>
    </location>
</feature>
<feature type="compositionally biased region" description="Polar residues" evidence="1">
    <location>
        <begin position="139"/>
        <end position="150"/>
    </location>
</feature>
<dbReference type="AlphaFoldDB" id="A0A1Y2LTD0"/>
<feature type="region of interest" description="Disordered" evidence="1">
    <location>
        <begin position="71"/>
        <end position="171"/>
    </location>
</feature>
<feature type="compositionally biased region" description="Polar residues" evidence="1">
    <location>
        <begin position="161"/>
        <end position="171"/>
    </location>
</feature>
<reference evidence="2 3" key="1">
    <citation type="journal article" date="2017" name="Genome Announc.">
        <title>Genome sequence of the saprophytic ascomycete Epicoccum nigrum ICMP 19927 strain isolated from New Zealand.</title>
        <authorList>
            <person name="Fokin M."/>
            <person name="Fleetwood D."/>
            <person name="Weir B.S."/>
            <person name="Villas-Boas S.G."/>
        </authorList>
    </citation>
    <scope>NUCLEOTIDE SEQUENCE [LARGE SCALE GENOMIC DNA]</scope>
    <source>
        <strain evidence="2 3">ICMP 19927</strain>
    </source>
</reference>
<name>A0A1Y2LTD0_EPING</name>
<feature type="compositionally biased region" description="Low complexity" evidence="1">
    <location>
        <begin position="314"/>
        <end position="323"/>
    </location>
</feature>
<feature type="region of interest" description="Disordered" evidence="1">
    <location>
        <begin position="195"/>
        <end position="228"/>
    </location>
</feature>
<evidence type="ECO:0000313" key="2">
    <source>
        <dbReference type="EMBL" id="OSS47095.1"/>
    </source>
</evidence>
<evidence type="ECO:0000256" key="1">
    <source>
        <dbReference type="SAM" id="MobiDB-lite"/>
    </source>
</evidence>
<sequence>MSTPYTSPDSNHGPSGRMLRQLLEEIDGVQSSRTVQFPEHAQPKSPSDHHTASVWVGGSSLAQDVREKLRAADTARWRGPSVNIVDGIHDPASPAMRSESSRLDAQDAAVDERAEGADAGSDQSPDPVKDPYDHIKHVMQSSPILTTDHSTPSDERHETRTPYSHASSFSNPVFRPLSPPMFIDVSLDDFSSSVTEAETSLNGALSSATTTDTSAQPQSPETARKRGAHFFDDSTSGFIAQKRSTKTVMDLRKEGSFKASADDFRGFCSIGGDNRRIRRHDDFTERAPETRMMAVTSTNDAIPELSSFRPTNPGPQSQSGPSKSRPKLQHASTTEPTRQLGSVLPDEPAWMRPLHLVDAGRMSIYKNVHDDGPIRHALCLWCYRRRGQFRKVHKYGYESCGSVEVLDSHYWEDDIWPEDTDESSSSDS</sequence>
<feature type="compositionally biased region" description="Polar residues" evidence="1">
    <location>
        <begin position="195"/>
        <end position="205"/>
    </location>
</feature>
<accession>A0A1Y2LTD0</accession>
<dbReference type="EMBL" id="KZ107849">
    <property type="protein sequence ID" value="OSS47095.1"/>
    <property type="molecule type" value="Genomic_DNA"/>
</dbReference>
<dbReference type="InParanoid" id="A0A1Y2LTD0"/>
<protein>
    <submittedName>
        <fullName evidence="2">Uncharacterized protein</fullName>
    </submittedName>
</protein>
<proteinExistence type="predicted"/>
<keyword evidence="3" id="KW-1185">Reference proteome</keyword>
<feature type="region of interest" description="Disordered" evidence="1">
    <location>
        <begin position="36"/>
        <end position="59"/>
    </location>
</feature>
<feature type="compositionally biased region" description="Basic and acidic residues" evidence="1">
    <location>
        <begin position="127"/>
        <end position="136"/>
    </location>
</feature>